<evidence type="ECO:0000256" key="2">
    <source>
        <dbReference type="SAM" id="MobiDB-lite"/>
    </source>
</evidence>
<evidence type="ECO:0000313" key="3">
    <source>
        <dbReference type="EMBL" id="BBH01799.1"/>
    </source>
</evidence>
<feature type="compositionally biased region" description="Low complexity" evidence="2">
    <location>
        <begin position="455"/>
        <end position="470"/>
    </location>
</feature>
<dbReference type="AlphaFoldDB" id="A0A4Y1RC39"/>
<protein>
    <submittedName>
        <fullName evidence="3">Uncharacterized protein</fullName>
    </submittedName>
</protein>
<feature type="region of interest" description="Disordered" evidence="2">
    <location>
        <begin position="447"/>
        <end position="470"/>
    </location>
</feature>
<gene>
    <name evidence="3" type="ORF">Prudu_012177</name>
</gene>
<feature type="region of interest" description="Disordered" evidence="2">
    <location>
        <begin position="161"/>
        <end position="218"/>
    </location>
</feature>
<sequence>ANCLKASERGHFISSVPTSQKSWRNRRVLLSGDWESPSGVRPLFPVPTTFQTAGKLKQPTPTQGEIRQIDRVRLKVPAAERVYPRFLFTDNLIRARLVDPAEMTDARMAAEAKKMNESSRRRFMMGLEKKKKKQLEAPAVRQETDPEDVVLSERLRQLASEPAVRPTAEVEAPRLSAADAAASRAAGKRPATVDLEASPVSKRSRPSEAPRAVFAAEDEDGPTEAVTIACPSKTVQFVNHMILGSQMELPEVDELPKKLLREQAGRAFRLQAAASMEMWLCAKRAISAAEKAKRAYDDGRAKVAEAGKAIQAHAQLLREKEAAERRALASEAMAGEARAELEAVRAALEAARAAARDAEAVSEAIQDAMQESERNKAAEVEAAVQTAIQGYRSSGEFAALLDGEVGSEMVGMLYRFKRYNPGQKLNLNFAADPPPLPEGITEEMIEEYEGEDAAEAPGTADAAAGDEAAA</sequence>
<dbReference type="EMBL" id="AP019300">
    <property type="protein sequence ID" value="BBH01799.1"/>
    <property type="molecule type" value="Genomic_DNA"/>
</dbReference>
<feature type="coiled-coil region" evidence="1">
    <location>
        <begin position="306"/>
        <end position="375"/>
    </location>
</feature>
<name>A0A4Y1RC39_PRUDU</name>
<evidence type="ECO:0000256" key="1">
    <source>
        <dbReference type="SAM" id="Coils"/>
    </source>
</evidence>
<feature type="compositionally biased region" description="Low complexity" evidence="2">
    <location>
        <begin position="173"/>
        <end position="190"/>
    </location>
</feature>
<keyword evidence="1" id="KW-0175">Coiled coil</keyword>
<accession>A0A4Y1RC39</accession>
<organism evidence="3">
    <name type="scientific">Prunus dulcis</name>
    <name type="common">Almond</name>
    <name type="synonym">Amygdalus dulcis</name>
    <dbReference type="NCBI Taxonomy" id="3755"/>
    <lineage>
        <taxon>Eukaryota</taxon>
        <taxon>Viridiplantae</taxon>
        <taxon>Streptophyta</taxon>
        <taxon>Embryophyta</taxon>
        <taxon>Tracheophyta</taxon>
        <taxon>Spermatophyta</taxon>
        <taxon>Magnoliopsida</taxon>
        <taxon>eudicotyledons</taxon>
        <taxon>Gunneridae</taxon>
        <taxon>Pentapetalae</taxon>
        <taxon>rosids</taxon>
        <taxon>fabids</taxon>
        <taxon>Rosales</taxon>
        <taxon>Rosaceae</taxon>
        <taxon>Amygdaloideae</taxon>
        <taxon>Amygdaleae</taxon>
        <taxon>Prunus</taxon>
    </lineage>
</organism>
<feature type="non-terminal residue" evidence="3">
    <location>
        <position position="1"/>
    </location>
</feature>
<proteinExistence type="predicted"/>
<reference evidence="3" key="1">
    <citation type="journal article" date="2019" name="Science">
        <title>Mutation of a bHLH transcription factor allowed almond domestication.</title>
        <authorList>
            <person name="Sanchez-Perez R."/>
            <person name="Pavan S."/>
            <person name="Mazzeo R."/>
            <person name="Moldovan C."/>
            <person name="Aiese Cigliano R."/>
            <person name="Del Cueto J."/>
            <person name="Ricciardi F."/>
            <person name="Lotti C."/>
            <person name="Ricciardi L."/>
            <person name="Dicenta F."/>
            <person name="Lopez-Marques R.L."/>
            <person name="Lindberg Moller B."/>
        </authorList>
    </citation>
    <scope>NUCLEOTIDE SEQUENCE</scope>
</reference>